<dbReference type="Gene3D" id="1.20.950.20">
    <property type="entry name" value="Transmembrane di-heme cytochromes, Chain C"/>
    <property type="match status" value="1"/>
</dbReference>
<dbReference type="GO" id="GO:0009055">
    <property type="term" value="F:electron transfer activity"/>
    <property type="evidence" value="ECO:0007669"/>
    <property type="project" value="InterPro"/>
</dbReference>
<comment type="cofactor">
    <cofactor evidence="1">
        <name>heme b</name>
        <dbReference type="ChEBI" id="CHEBI:60344"/>
    </cofactor>
</comment>
<dbReference type="PANTHER" id="PTHR30529:SF3">
    <property type="entry name" value="CYTOCHROME B561 HOMOLOG 1"/>
    <property type="match status" value="1"/>
</dbReference>
<evidence type="ECO:0000259" key="14">
    <source>
        <dbReference type="Pfam" id="PF01292"/>
    </source>
</evidence>
<evidence type="ECO:0000256" key="1">
    <source>
        <dbReference type="ARBA" id="ARBA00001970"/>
    </source>
</evidence>
<evidence type="ECO:0000256" key="4">
    <source>
        <dbReference type="ARBA" id="ARBA00022475"/>
    </source>
</evidence>
<dbReference type="GO" id="GO:0022904">
    <property type="term" value="P:respiratory electron transport chain"/>
    <property type="evidence" value="ECO:0007669"/>
    <property type="project" value="InterPro"/>
</dbReference>
<proteinExistence type="inferred from homology"/>
<keyword evidence="11 13" id="KW-0472">Membrane</keyword>
<dbReference type="PANTHER" id="PTHR30529">
    <property type="entry name" value="CYTOCHROME B561"/>
    <property type="match status" value="1"/>
</dbReference>
<sequence>MLKNSQHSYGWLARALHWLSALAVIAALAFIEFKDFFPKGTPLRDAMKFGHFQAGLIVLLLVLPRLLWRLGNRVPEITPAPHKHSAVLAKLAHWVLYALMLALPLLGIAIVQGSGHELAFFGQPLPVLFTLDRDTAHDLKEVHETLGNVLLWLVIGHAAAAVWHHRFVKDNTLTRLTGPLR</sequence>
<feature type="transmembrane region" description="Helical" evidence="13">
    <location>
        <begin position="149"/>
        <end position="168"/>
    </location>
</feature>
<dbReference type="AlphaFoldDB" id="A0A1Y6C176"/>
<dbReference type="InterPro" id="IPR052168">
    <property type="entry name" value="Cytochrome_b561_oxidase"/>
</dbReference>
<keyword evidence="16" id="KW-1185">Reference proteome</keyword>
<evidence type="ECO:0000256" key="6">
    <source>
        <dbReference type="ARBA" id="ARBA00022692"/>
    </source>
</evidence>
<evidence type="ECO:0000256" key="12">
    <source>
        <dbReference type="ARBA" id="ARBA00037975"/>
    </source>
</evidence>
<evidence type="ECO:0000313" key="16">
    <source>
        <dbReference type="Proteomes" id="UP000192920"/>
    </source>
</evidence>
<evidence type="ECO:0000256" key="7">
    <source>
        <dbReference type="ARBA" id="ARBA00022723"/>
    </source>
</evidence>
<evidence type="ECO:0000256" key="9">
    <source>
        <dbReference type="ARBA" id="ARBA00022989"/>
    </source>
</evidence>
<dbReference type="InterPro" id="IPR011577">
    <property type="entry name" value="Cyt_b561_bac/Ni-Hgenase"/>
</dbReference>
<dbReference type="GO" id="GO:0005886">
    <property type="term" value="C:plasma membrane"/>
    <property type="evidence" value="ECO:0007669"/>
    <property type="project" value="UniProtKB-SubCell"/>
</dbReference>
<keyword evidence="7" id="KW-0479">Metal-binding</keyword>
<evidence type="ECO:0000256" key="2">
    <source>
        <dbReference type="ARBA" id="ARBA00004651"/>
    </source>
</evidence>
<comment type="similarity">
    <text evidence="12">Belongs to the cytochrome b561 family.</text>
</comment>
<keyword evidence="4" id="KW-1003">Cell membrane</keyword>
<evidence type="ECO:0000313" key="15">
    <source>
        <dbReference type="EMBL" id="SMF28345.1"/>
    </source>
</evidence>
<dbReference type="STRING" id="1123014.SAMN02745746_02346"/>
<evidence type="ECO:0000256" key="13">
    <source>
        <dbReference type="SAM" id="Phobius"/>
    </source>
</evidence>
<dbReference type="EMBL" id="FXAG01000012">
    <property type="protein sequence ID" value="SMF28345.1"/>
    <property type="molecule type" value="Genomic_DNA"/>
</dbReference>
<keyword evidence="8" id="KW-0249">Electron transport</keyword>
<dbReference type="InterPro" id="IPR016174">
    <property type="entry name" value="Di-haem_cyt_TM"/>
</dbReference>
<keyword evidence="5" id="KW-0349">Heme</keyword>
<evidence type="ECO:0000256" key="5">
    <source>
        <dbReference type="ARBA" id="ARBA00022617"/>
    </source>
</evidence>
<gene>
    <name evidence="15" type="ORF">SAMN02745746_02346</name>
</gene>
<feature type="domain" description="Cytochrome b561 bacterial/Ni-hydrogenase" evidence="14">
    <location>
        <begin position="9"/>
        <end position="177"/>
    </location>
</feature>
<feature type="transmembrane region" description="Helical" evidence="13">
    <location>
        <begin position="12"/>
        <end position="31"/>
    </location>
</feature>
<evidence type="ECO:0000256" key="8">
    <source>
        <dbReference type="ARBA" id="ARBA00022982"/>
    </source>
</evidence>
<keyword evidence="10" id="KW-0408">Iron</keyword>
<keyword evidence="9 13" id="KW-1133">Transmembrane helix</keyword>
<comment type="subcellular location">
    <subcellularLocation>
        <location evidence="2">Cell membrane</location>
        <topology evidence="2">Multi-pass membrane protein</topology>
    </subcellularLocation>
</comment>
<dbReference type="RefSeq" id="WP_085276595.1">
    <property type="nucleotide sequence ID" value="NZ_FXAG01000012.1"/>
</dbReference>
<keyword evidence="3" id="KW-0813">Transport</keyword>
<organism evidence="15 16">
    <name type="scientific">Pseudogulbenkiania subflava DSM 22618</name>
    <dbReference type="NCBI Taxonomy" id="1123014"/>
    <lineage>
        <taxon>Bacteria</taxon>
        <taxon>Pseudomonadati</taxon>
        <taxon>Pseudomonadota</taxon>
        <taxon>Betaproteobacteria</taxon>
        <taxon>Neisseriales</taxon>
        <taxon>Chromobacteriaceae</taxon>
        <taxon>Pseudogulbenkiania</taxon>
    </lineage>
</organism>
<reference evidence="16" key="1">
    <citation type="submission" date="2017-04" db="EMBL/GenBank/DDBJ databases">
        <authorList>
            <person name="Varghese N."/>
            <person name="Submissions S."/>
        </authorList>
    </citation>
    <scope>NUCLEOTIDE SEQUENCE [LARGE SCALE GENOMIC DNA]</scope>
    <source>
        <strain evidence="16">DSM 22618</strain>
    </source>
</reference>
<evidence type="ECO:0000256" key="3">
    <source>
        <dbReference type="ARBA" id="ARBA00022448"/>
    </source>
</evidence>
<dbReference type="Proteomes" id="UP000192920">
    <property type="component" value="Unassembled WGS sequence"/>
</dbReference>
<name>A0A1Y6C176_9NEIS</name>
<accession>A0A1Y6C176</accession>
<dbReference type="GO" id="GO:0020037">
    <property type="term" value="F:heme binding"/>
    <property type="evidence" value="ECO:0007669"/>
    <property type="project" value="TreeGrafter"/>
</dbReference>
<feature type="transmembrane region" description="Helical" evidence="13">
    <location>
        <begin position="51"/>
        <end position="70"/>
    </location>
</feature>
<dbReference type="Pfam" id="PF01292">
    <property type="entry name" value="Ni_hydr_CYTB"/>
    <property type="match status" value="1"/>
</dbReference>
<feature type="transmembrane region" description="Helical" evidence="13">
    <location>
        <begin position="91"/>
        <end position="111"/>
    </location>
</feature>
<dbReference type="SUPFAM" id="SSF81342">
    <property type="entry name" value="Transmembrane di-heme cytochromes"/>
    <property type="match status" value="1"/>
</dbReference>
<evidence type="ECO:0000256" key="10">
    <source>
        <dbReference type="ARBA" id="ARBA00023004"/>
    </source>
</evidence>
<evidence type="ECO:0000256" key="11">
    <source>
        <dbReference type="ARBA" id="ARBA00023136"/>
    </source>
</evidence>
<protein>
    <submittedName>
        <fullName evidence="15">Cytochrome b561</fullName>
    </submittedName>
</protein>
<keyword evidence="6 13" id="KW-0812">Transmembrane</keyword>
<dbReference type="GO" id="GO:0046872">
    <property type="term" value="F:metal ion binding"/>
    <property type="evidence" value="ECO:0007669"/>
    <property type="project" value="UniProtKB-KW"/>
</dbReference>